<dbReference type="PANTHER" id="PTHR46855:SF1">
    <property type="entry name" value="GATA TRANSCRIPTION FACTOR 26"/>
    <property type="match status" value="1"/>
</dbReference>
<dbReference type="EMBL" id="AMZH03010157">
    <property type="protein sequence ID" value="RRT55291.1"/>
    <property type="molecule type" value="Genomic_DNA"/>
</dbReference>
<evidence type="ECO:0000256" key="1">
    <source>
        <dbReference type="SAM" id="MobiDB-lite"/>
    </source>
</evidence>
<sequence length="210" mass="22997">MYIPNSGSVQSHVWDSLVPSKKRTFVTRPKPSPVEKLTKDLCSILHEDQYSNLSIISEDDLLYDSGTPLGSSEIGYGGVLINHPHSKSVEEESEASSLPVDKSYITNEDPKSPMRSPKRVCRSEGINPPSRCSTQLEPWDGGDSVDHDGACFSPRRIFASPPHRSSVLPPLPSIADASEGDLLVDVTSGASFAEAELLYHPWKQKADHDK</sequence>
<comment type="caution">
    <text evidence="2">The sequence shown here is derived from an EMBL/GenBank/DDBJ whole genome shotgun (WGS) entry which is preliminary data.</text>
</comment>
<gene>
    <name evidence="2" type="ORF">B296_00026980</name>
</gene>
<feature type="region of interest" description="Disordered" evidence="1">
    <location>
        <begin position="86"/>
        <end position="137"/>
    </location>
</feature>
<dbReference type="Proteomes" id="UP000287651">
    <property type="component" value="Unassembled WGS sequence"/>
</dbReference>
<dbReference type="InterPro" id="IPR044589">
    <property type="entry name" value="GATA26/27"/>
</dbReference>
<accession>A0A426YUD7</accession>
<evidence type="ECO:0000313" key="2">
    <source>
        <dbReference type="EMBL" id="RRT55291.1"/>
    </source>
</evidence>
<name>A0A426YUD7_ENSVE</name>
<protein>
    <submittedName>
        <fullName evidence="2">Uncharacterized protein</fullName>
    </submittedName>
</protein>
<reference evidence="2 3" key="1">
    <citation type="journal article" date="2014" name="Agronomy (Basel)">
        <title>A Draft Genome Sequence for Ensete ventricosum, the Drought-Tolerant Tree Against Hunger.</title>
        <authorList>
            <person name="Harrison J."/>
            <person name="Moore K.A."/>
            <person name="Paszkiewicz K."/>
            <person name="Jones T."/>
            <person name="Grant M."/>
            <person name="Ambacheew D."/>
            <person name="Muzemil S."/>
            <person name="Studholme D.J."/>
        </authorList>
    </citation>
    <scope>NUCLEOTIDE SEQUENCE [LARGE SCALE GENOMIC DNA]</scope>
</reference>
<dbReference type="PANTHER" id="PTHR46855">
    <property type="entry name" value="OSJNBB0038F03.10 PROTEIN"/>
    <property type="match status" value="1"/>
</dbReference>
<dbReference type="AlphaFoldDB" id="A0A426YUD7"/>
<evidence type="ECO:0000313" key="3">
    <source>
        <dbReference type="Proteomes" id="UP000287651"/>
    </source>
</evidence>
<organism evidence="2 3">
    <name type="scientific">Ensete ventricosum</name>
    <name type="common">Abyssinian banana</name>
    <name type="synonym">Musa ensete</name>
    <dbReference type="NCBI Taxonomy" id="4639"/>
    <lineage>
        <taxon>Eukaryota</taxon>
        <taxon>Viridiplantae</taxon>
        <taxon>Streptophyta</taxon>
        <taxon>Embryophyta</taxon>
        <taxon>Tracheophyta</taxon>
        <taxon>Spermatophyta</taxon>
        <taxon>Magnoliopsida</taxon>
        <taxon>Liliopsida</taxon>
        <taxon>Zingiberales</taxon>
        <taxon>Musaceae</taxon>
        <taxon>Ensete</taxon>
    </lineage>
</organism>
<proteinExistence type="predicted"/>